<evidence type="ECO:0008006" key="4">
    <source>
        <dbReference type="Google" id="ProtNLM"/>
    </source>
</evidence>
<evidence type="ECO:0000256" key="1">
    <source>
        <dbReference type="SAM" id="MobiDB-lite"/>
    </source>
</evidence>
<evidence type="ECO:0000313" key="3">
    <source>
        <dbReference type="Proteomes" id="UP000004245"/>
    </source>
</evidence>
<feature type="region of interest" description="Disordered" evidence="1">
    <location>
        <begin position="1"/>
        <end position="22"/>
    </location>
</feature>
<gene>
    <name evidence="2" type="ORF">HMPREF0724_11814</name>
</gene>
<dbReference type="AlphaFoldDB" id="E9T0B3"/>
<name>E9T0B3_RHOHA</name>
<proteinExistence type="predicted"/>
<organism evidence="2 3">
    <name type="scientific">Prescottella equi ATCC 33707</name>
    <dbReference type="NCBI Taxonomy" id="525370"/>
    <lineage>
        <taxon>Bacteria</taxon>
        <taxon>Bacillati</taxon>
        <taxon>Actinomycetota</taxon>
        <taxon>Actinomycetes</taxon>
        <taxon>Mycobacteriales</taxon>
        <taxon>Nocardiaceae</taxon>
        <taxon>Prescottella</taxon>
    </lineage>
</organism>
<dbReference type="RefSeq" id="WP_005513071.1">
    <property type="nucleotide sequence ID" value="NZ_CM001149.1"/>
</dbReference>
<reference evidence="2" key="1">
    <citation type="submission" date="2011-01" db="EMBL/GenBank/DDBJ databases">
        <authorList>
            <person name="Muzny D."/>
            <person name="Qin X."/>
            <person name="Buhay C."/>
            <person name="Dugan-Rocha S."/>
            <person name="Ding Y."/>
            <person name="Chen G."/>
            <person name="Hawes A."/>
            <person name="Holder M."/>
            <person name="Jhangiani S."/>
            <person name="Johnson A."/>
            <person name="Khan Z."/>
            <person name="Li Z."/>
            <person name="Liu W."/>
            <person name="Liu X."/>
            <person name="Perez L."/>
            <person name="Shen H."/>
            <person name="Wang Q."/>
            <person name="Watt J."/>
            <person name="Xi L."/>
            <person name="Xin Y."/>
            <person name="Zhou J."/>
            <person name="Deng J."/>
            <person name="Jiang H."/>
            <person name="Liu Y."/>
            <person name="Qu J."/>
            <person name="Song X.-Z."/>
            <person name="Zhang L."/>
            <person name="Villasana D."/>
            <person name="Johnson A."/>
            <person name="Liu J."/>
            <person name="Liyanage D."/>
            <person name="Lorensuhewa L."/>
            <person name="Robinson T."/>
            <person name="Song A."/>
            <person name="Song B.-B."/>
            <person name="Dinh H."/>
            <person name="Thornton R."/>
            <person name="Coyle M."/>
            <person name="Francisco L."/>
            <person name="Jackson L."/>
            <person name="Javaid M."/>
            <person name="Korchina V."/>
            <person name="Kovar C."/>
            <person name="Mata R."/>
            <person name="Mathew T."/>
            <person name="Ngo R."/>
            <person name="Nguyen L."/>
            <person name="Nguyen N."/>
            <person name="Okwuonu G."/>
            <person name="Ongeri F."/>
            <person name="Pham C."/>
            <person name="Simmons D."/>
            <person name="Wilczek-Boney K."/>
            <person name="Hale W."/>
            <person name="Jakkamsetti A."/>
            <person name="Pham P."/>
            <person name="Ruth R."/>
            <person name="San Lucas F."/>
            <person name="Warren J."/>
            <person name="Zhang J."/>
            <person name="Zhao Z."/>
            <person name="Zhou C."/>
            <person name="Zhu D."/>
            <person name="Lee S."/>
            <person name="Bess C."/>
            <person name="Blankenburg K."/>
            <person name="Forbes L."/>
            <person name="Fu Q."/>
            <person name="Gubbala S."/>
            <person name="Hirani K."/>
            <person name="Jayaseelan J.C."/>
            <person name="Lara F."/>
            <person name="Munidasa M."/>
            <person name="Palculict T."/>
            <person name="Patil S."/>
            <person name="Pu L.-L."/>
            <person name="Saada N."/>
            <person name="Tang L."/>
            <person name="Weissenberger G."/>
            <person name="Zhu Y."/>
            <person name="Hemphill L."/>
            <person name="Shang Y."/>
            <person name="Youmans B."/>
            <person name="Ayvaz T."/>
            <person name="Ross M."/>
            <person name="Santibanez J."/>
            <person name="Aqrawi P."/>
            <person name="Gross S."/>
            <person name="Joshi V."/>
            <person name="Fowler G."/>
            <person name="Nazareth L."/>
            <person name="Reid J."/>
            <person name="Worley K."/>
            <person name="Petrosino J."/>
            <person name="Highlander S."/>
            <person name="Gibbs R."/>
        </authorList>
    </citation>
    <scope>NUCLEOTIDE SEQUENCE [LARGE SCALE GENOMIC DNA]</scope>
    <source>
        <strain evidence="2">ATCC 33707</strain>
    </source>
</reference>
<comment type="caution">
    <text evidence="2">The sequence shown here is derived from an EMBL/GenBank/DDBJ whole genome shotgun (WGS) entry which is preliminary data.</text>
</comment>
<evidence type="ECO:0000313" key="2">
    <source>
        <dbReference type="EMBL" id="EGD24696.1"/>
    </source>
</evidence>
<dbReference type="Proteomes" id="UP000004245">
    <property type="component" value="Unassembled WGS sequence"/>
</dbReference>
<dbReference type="HOGENOM" id="CLU_170134_0_0_11"/>
<protein>
    <recommendedName>
        <fullName evidence="4">HTH cro/C1-type domain-containing protein</fullName>
    </recommendedName>
</protein>
<keyword evidence="3" id="KW-1185">Reference proteome</keyword>
<accession>E9T0B3</accession>
<sequence>MQDMDHKEWLEELTSDTTNGAAEKAGITPATLFRQLSRGRISAENVIALSRAYGKKAGDELVRTGFLEPGDIEGVGVESALRLATSRQVLDEIDRRMGDGGGADLNVRPSERR</sequence>
<feature type="compositionally biased region" description="Basic and acidic residues" evidence="1">
    <location>
        <begin position="1"/>
        <end position="10"/>
    </location>
</feature>
<dbReference type="EMBL" id="ADNW02000008">
    <property type="protein sequence ID" value="EGD24696.1"/>
    <property type="molecule type" value="Genomic_DNA"/>
</dbReference>